<proteinExistence type="predicted"/>
<sequence>MSLQYLIEKGTEYAHKAVAADKKGDYETAIKYYKAAIDLFLKYLRLYPDSSMSDFYRGLIIKYKSRVKVLEKHIEKIGIGGDGKRSGAEDIEVLSPNMRVNKKTFKDIVDLEKVKRALKRAVIYPVKNPKLYPLGWPKGILLFGPPGCGKTLIAYALANEINATLINVSPATIMSKWLGEAEKNVAKVFHKAREIASKGSPVIIFIDEVDGLLQEYGEEVGGEKRVRNQFLMEMDGLKEKENNKLLVFVVGTTNKPWKLDIGFIRRFEKRIYVPPPDKRVRKQLFKFYVEQLKEAYEIGEIDYDKLAELTEGYSSADIYSIVKETQSNLAEEFLEKHNGEKIRPITTEDFIEVIKSRKPSIDKNLLQAYKVWEEKHGTY</sequence>
<evidence type="ECO:0000313" key="8">
    <source>
        <dbReference type="Proteomes" id="UP000000254"/>
    </source>
</evidence>
<dbReference type="InterPro" id="IPR003959">
    <property type="entry name" value="ATPase_AAA_core"/>
</dbReference>
<dbReference type="eggNOG" id="arCOG01307">
    <property type="taxonomic scope" value="Archaea"/>
</dbReference>
<keyword evidence="3" id="KW-0547">Nucleotide-binding</keyword>
<comment type="subcellular location">
    <subcellularLocation>
        <location evidence="1">Cytoplasm</location>
    </subcellularLocation>
</comment>
<dbReference type="Proteomes" id="UP000000254">
    <property type="component" value="Chromosome"/>
</dbReference>
<dbReference type="GeneID" id="4906835"/>
<evidence type="ECO:0000256" key="4">
    <source>
        <dbReference type="ARBA" id="ARBA00022840"/>
    </source>
</evidence>
<dbReference type="GO" id="GO:0016887">
    <property type="term" value="F:ATP hydrolysis activity"/>
    <property type="evidence" value="ECO:0007669"/>
    <property type="project" value="InterPro"/>
</dbReference>
<organism evidence="7 8">
    <name type="scientific">Staphylothermus marinus (strain ATCC 43588 / DSM 3639 / JCM 9404 / F1)</name>
    <dbReference type="NCBI Taxonomy" id="399550"/>
    <lineage>
        <taxon>Archaea</taxon>
        <taxon>Thermoproteota</taxon>
        <taxon>Thermoprotei</taxon>
        <taxon>Desulfurococcales</taxon>
        <taxon>Desulfurococcaceae</taxon>
        <taxon>Staphylothermus</taxon>
    </lineage>
</organism>
<dbReference type="Gene3D" id="1.20.58.80">
    <property type="entry name" value="Phosphotransferase system, lactose/cellobiose-type IIA subunit"/>
    <property type="match status" value="1"/>
</dbReference>
<reference evidence="7 8" key="2">
    <citation type="journal article" date="2009" name="Stand. Genomic Sci.">
        <title>Complete genome sequence of Staphylothermus marinus Stetter and Fiala 1986 type strain F1.</title>
        <authorList>
            <person name="Anderson I.J."/>
            <person name="Sun H."/>
            <person name="Lapidus A."/>
            <person name="Copeland A."/>
            <person name="Glavina Del Rio T."/>
            <person name="Tice H."/>
            <person name="Dalin E."/>
            <person name="Lucas S."/>
            <person name="Barry K."/>
            <person name="Land M."/>
            <person name="Richardson P."/>
            <person name="Huber H."/>
            <person name="Kyrpides N.C."/>
        </authorList>
    </citation>
    <scope>NUCLEOTIDE SEQUENCE [LARGE SCALE GENOMIC DNA]</scope>
    <source>
        <strain evidence="8">ATCC 43588 / DSM 3639 / JCM 9404 / F1</strain>
    </source>
</reference>
<dbReference type="InterPro" id="IPR007330">
    <property type="entry name" value="MIT_dom"/>
</dbReference>
<dbReference type="PANTHER" id="PTHR23074:SF83">
    <property type="entry name" value="VACUOLAR PROTEIN SORTING-ASSOCIATED PROTEIN 4A"/>
    <property type="match status" value="1"/>
</dbReference>
<dbReference type="SUPFAM" id="SSF52540">
    <property type="entry name" value="P-loop containing nucleoside triphosphate hydrolases"/>
    <property type="match status" value="1"/>
</dbReference>
<evidence type="ECO:0000256" key="2">
    <source>
        <dbReference type="ARBA" id="ARBA00022490"/>
    </source>
</evidence>
<dbReference type="Gene3D" id="1.10.8.60">
    <property type="match status" value="1"/>
</dbReference>
<dbReference type="SMART" id="SM00382">
    <property type="entry name" value="AAA"/>
    <property type="match status" value="1"/>
</dbReference>
<feature type="domain" description="AAA+ ATPase" evidence="5">
    <location>
        <begin position="136"/>
        <end position="277"/>
    </location>
</feature>
<dbReference type="Gene3D" id="3.40.50.300">
    <property type="entry name" value="P-loop containing nucleotide triphosphate hydrolases"/>
    <property type="match status" value="1"/>
</dbReference>
<evidence type="ECO:0000313" key="7">
    <source>
        <dbReference type="EMBL" id="ABN70369.1"/>
    </source>
</evidence>
<dbReference type="EMBL" id="CP000575">
    <property type="protein sequence ID" value="ABN70369.1"/>
    <property type="molecule type" value="Genomic_DNA"/>
</dbReference>
<dbReference type="PANTHER" id="PTHR23074">
    <property type="entry name" value="AAA DOMAIN-CONTAINING"/>
    <property type="match status" value="1"/>
</dbReference>
<feature type="domain" description="MIT" evidence="6">
    <location>
        <begin position="3"/>
        <end position="79"/>
    </location>
</feature>
<evidence type="ECO:0000256" key="3">
    <source>
        <dbReference type="ARBA" id="ARBA00022741"/>
    </source>
</evidence>
<keyword evidence="8" id="KW-1185">Reference proteome</keyword>
<evidence type="ECO:0000256" key="1">
    <source>
        <dbReference type="ARBA" id="ARBA00004496"/>
    </source>
</evidence>
<reference evidence="8" key="1">
    <citation type="journal article" date="2009" name="BMC Genomics">
        <title>The complete genome sequence of Staphylothermus marinus reveals differences in sulfur metabolism among heterotrophic Crenarchaeota.</title>
        <authorList>
            <person name="Anderson I.J."/>
            <person name="Dharmarajan L."/>
            <person name="Rodriguez J."/>
            <person name="Hooper S."/>
            <person name="Porat I."/>
            <person name="Ulrich L.E."/>
            <person name="Elkins J.G."/>
            <person name="Mavromatis K."/>
            <person name="Sun H."/>
            <person name="Land M."/>
            <person name="Lapidus A."/>
            <person name="Lucas S."/>
            <person name="Barry K."/>
            <person name="Huber H."/>
            <person name="Zhulin I.B."/>
            <person name="Whitman W.B."/>
            <person name="Mukhopadhyay B."/>
            <person name="Woese C."/>
            <person name="Bristow J."/>
            <person name="Kyrpides N."/>
        </authorList>
    </citation>
    <scope>NUCLEOTIDE SEQUENCE [LARGE SCALE GENOMIC DNA]</scope>
    <source>
        <strain evidence="8">ATCC 43588 / DSM 3639 / JCM 9404 / F1</strain>
    </source>
</reference>
<keyword evidence="4" id="KW-0067">ATP-binding</keyword>
<dbReference type="KEGG" id="smr:Smar_1278"/>
<dbReference type="OrthoDB" id="77269at2157"/>
<gene>
    <name evidence="7" type="ordered locus">Smar_1278</name>
</gene>
<dbReference type="InterPro" id="IPR036181">
    <property type="entry name" value="MIT_dom_sf"/>
</dbReference>
<dbReference type="AlphaFoldDB" id="A3DP09"/>
<dbReference type="FunFam" id="3.40.50.300:FF:001054">
    <property type="entry name" value="ATPase, AAA family, putative"/>
    <property type="match status" value="1"/>
</dbReference>
<dbReference type="Pfam" id="PF00004">
    <property type="entry name" value="AAA"/>
    <property type="match status" value="1"/>
</dbReference>
<evidence type="ECO:0000259" key="5">
    <source>
        <dbReference type="SMART" id="SM00382"/>
    </source>
</evidence>
<dbReference type="InterPro" id="IPR050304">
    <property type="entry name" value="MT-severing_AAA_ATPase"/>
</dbReference>
<dbReference type="SMART" id="SM00745">
    <property type="entry name" value="MIT"/>
    <property type="match status" value="1"/>
</dbReference>
<evidence type="ECO:0000259" key="6">
    <source>
        <dbReference type="SMART" id="SM00745"/>
    </source>
</evidence>
<dbReference type="GO" id="GO:0005524">
    <property type="term" value="F:ATP binding"/>
    <property type="evidence" value="ECO:0007669"/>
    <property type="project" value="UniProtKB-KW"/>
</dbReference>
<dbReference type="SUPFAM" id="SSF116846">
    <property type="entry name" value="MIT domain"/>
    <property type="match status" value="1"/>
</dbReference>
<dbReference type="RefSeq" id="WP_011839560.1">
    <property type="nucleotide sequence ID" value="NC_009033.1"/>
</dbReference>
<dbReference type="HOGENOM" id="CLU_000688_21_2_2"/>
<name>A3DP09_STAMF</name>
<dbReference type="InterPro" id="IPR003593">
    <property type="entry name" value="AAA+_ATPase"/>
</dbReference>
<dbReference type="STRING" id="399550.Smar_1278"/>
<accession>A3DP09</accession>
<dbReference type="Pfam" id="PF04212">
    <property type="entry name" value="MIT"/>
    <property type="match status" value="1"/>
</dbReference>
<keyword evidence="2" id="KW-0963">Cytoplasm</keyword>
<protein>
    <submittedName>
        <fullName evidence="7">AAA ATPase, central domain protein</fullName>
    </submittedName>
</protein>
<dbReference type="GO" id="GO:0005737">
    <property type="term" value="C:cytoplasm"/>
    <property type="evidence" value="ECO:0007669"/>
    <property type="project" value="UniProtKB-SubCell"/>
</dbReference>
<dbReference type="InterPro" id="IPR027417">
    <property type="entry name" value="P-loop_NTPase"/>
</dbReference>